<gene>
    <name evidence="3" type="ORF">RSOLAG1IB_00841</name>
</gene>
<evidence type="ECO:0000256" key="2">
    <source>
        <dbReference type="SAM" id="MobiDB-lite"/>
    </source>
</evidence>
<evidence type="ECO:0000313" key="4">
    <source>
        <dbReference type="Proteomes" id="UP000059188"/>
    </source>
</evidence>
<dbReference type="Proteomes" id="UP000059188">
    <property type="component" value="Unassembled WGS sequence"/>
</dbReference>
<dbReference type="AlphaFoldDB" id="A0A0B7F2K9"/>
<dbReference type="EMBL" id="LN679100">
    <property type="protein sequence ID" value="CEL52301.1"/>
    <property type="molecule type" value="Genomic_DNA"/>
</dbReference>
<feature type="region of interest" description="Disordered" evidence="2">
    <location>
        <begin position="523"/>
        <end position="553"/>
    </location>
</feature>
<protein>
    <submittedName>
        <fullName evidence="3">Uncharacterized protein</fullName>
    </submittedName>
</protein>
<keyword evidence="1" id="KW-0175">Coiled coil</keyword>
<dbReference type="OrthoDB" id="2562743at2759"/>
<evidence type="ECO:0000313" key="3">
    <source>
        <dbReference type="EMBL" id="CEL52301.1"/>
    </source>
</evidence>
<reference evidence="3 4" key="1">
    <citation type="submission" date="2014-11" db="EMBL/GenBank/DDBJ databases">
        <authorList>
            <person name="Wibberg Daniel"/>
        </authorList>
    </citation>
    <scope>NUCLEOTIDE SEQUENCE [LARGE SCALE GENOMIC DNA]</scope>
    <source>
        <strain evidence="3">Rhizoctonia solani AG1-IB 7/3/14</strain>
    </source>
</reference>
<evidence type="ECO:0000256" key="1">
    <source>
        <dbReference type="SAM" id="Coils"/>
    </source>
</evidence>
<keyword evidence="4" id="KW-1185">Reference proteome</keyword>
<dbReference type="STRING" id="1108050.A0A0B7F2K9"/>
<accession>A0A0B7F2K9</accession>
<dbReference type="PANTHER" id="PTHR21974:SF2">
    <property type="entry name" value="RE15880P"/>
    <property type="match status" value="1"/>
</dbReference>
<dbReference type="PANTHER" id="PTHR21974">
    <property type="entry name" value="RE15880P"/>
    <property type="match status" value="1"/>
</dbReference>
<name>A0A0B7F2K9_THACB</name>
<organism evidence="3 4">
    <name type="scientific">Thanatephorus cucumeris (strain AG1-IB / isolate 7/3/14)</name>
    <name type="common">Lettuce bottom rot fungus</name>
    <name type="synonym">Rhizoctonia solani</name>
    <dbReference type="NCBI Taxonomy" id="1108050"/>
    <lineage>
        <taxon>Eukaryota</taxon>
        <taxon>Fungi</taxon>
        <taxon>Dikarya</taxon>
        <taxon>Basidiomycota</taxon>
        <taxon>Agaricomycotina</taxon>
        <taxon>Agaricomycetes</taxon>
        <taxon>Cantharellales</taxon>
        <taxon>Ceratobasidiaceae</taxon>
        <taxon>Rhizoctonia</taxon>
        <taxon>Rhizoctonia solani AG-1</taxon>
    </lineage>
</organism>
<sequence length="553" mass="60734">MPISQEKIQEHAILLNGLNALDYVPAAAEDNTARLGVIDREINTRQQQVQSLEKKTKSEYKDLNRAKSTTRQWLLRIRQGEDAVAQKLEKEQKEYSDAYRAERDARDELSMLMGEKSERERARSELAKKSTQIAELKGKIEALYEGLFSGPTPDYPEEERAENQYKVVETQYHRTQTYLNKHSTAITLLIKAERTIRTCKNKLLETRAATARLTREDTLANMSEQLVQCSTLLSGRLTASMAQNLIRQADEACGGNAGAAVGGLDMVPNIPRTTEWDGEEFVTALDDQFPAKLEECLRKLEEARTRLQGEINKSATRIDEYQNSVRQLSVKLQKSRKELADIRCRIMMGLAGPAAFEAHPHSSTNNAHELGDSELPMYFDSANTTSGRPVADPNGNISVGVPSYEESQAQTKPIGGFKVTIPNSDANPGPTPVYSPSGPAPGPGGIGGFRVTAEPSWSPALSPRLRIPEAHWSPMPSPLPSPLPSPSSPNYPVVCLPASSQPGPSVPRPISWSLNPYASAMVRRASKDNEAPSPSGGWTNPFREPGTSAPNAH</sequence>
<feature type="coiled-coil region" evidence="1">
    <location>
        <begin position="293"/>
        <end position="345"/>
    </location>
</feature>
<proteinExistence type="predicted"/>
<feature type="coiled-coil region" evidence="1">
    <location>
        <begin position="85"/>
        <end position="139"/>
    </location>
</feature>